<protein>
    <submittedName>
        <fullName evidence="1">Uncharacterized protein</fullName>
    </submittedName>
</protein>
<sequence>MVRDDVKHQVCLSDETSVVSAGNNDPIYILRKEIHDWRVSGQLTDRFERDCRLIEDETEKSSVQENRETIVKDLLDPDVLHELPSSTAIDHLTRRTCTNDFFRRLSEPRVRSAHSRSARVITVRVIFSPWLTSPGFCPVRFTGMLLPASDFLSVSQFSQNFAVIEQVVLIKKDNRNERRISAMLDSKYLKMSSGPDSCDGWQNNEFPVSSYIDPTVLERPFYVGYVCLCFLSDAERIPYPRRQNRPNDCRRLTSRRRTQHHAWQDAGIGTWSRHVRTEFEAGRNVRGDSEYAKNIALPLLKG</sequence>
<evidence type="ECO:0000313" key="2">
    <source>
        <dbReference type="Proteomes" id="UP000007755"/>
    </source>
</evidence>
<gene>
    <name evidence="1" type="ORF">G5I_10523</name>
</gene>
<keyword evidence="2" id="KW-1185">Reference proteome</keyword>
<dbReference type="Proteomes" id="UP000007755">
    <property type="component" value="Unassembled WGS sequence"/>
</dbReference>
<proteinExistence type="predicted"/>
<reference evidence="1" key="1">
    <citation type="submission" date="2011-02" db="EMBL/GenBank/DDBJ databases">
        <title>The genome of the leaf-cutting ant Acromyrmex echinatior suggests key adaptations to social evolution and fungus farming.</title>
        <authorList>
            <person name="Nygaard S."/>
            <person name="Zhang G."/>
        </authorList>
    </citation>
    <scope>NUCLEOTIDE SEQUENCE</scope>
</reference>
<organism evidence="2">
    <name type="scientific">Acromyrmex echinatior</name>
    <name type="common">Panamanian leafcutter ant</name>
    <name type="synonym">Acromyrmex octospinosus echinatior</name>
    <dbReference type="NCBI Taxonomy" id="103372"/>
    <lineage>
        <taxon>Eukaryota</taxon>
        <taxon>Metazoa</taxon>
        <taxon>Ecdysozoa</taxon>
        <taxon>Arthropoda</taxon>
        <taxon>Hexapoda</taxon>
        <taxon>Insecta</taxon>
        <taxon>Pterygota</taxon>
        <taxon>Neoptera</taxon>
        <taxon>Endopterygota</taxon>
        <taxon>Hymenoptera</taxon>
        <taxon>Apocrita</taxon>
        <taxon>Aculeata</taxon>
        <taxon>Formicoidea</taxon>
        <taxon>Formicidae</taxon>
        <taxon>Myrmicinae</taxon>
        <taxon>Acromyrmex</taxon>
    </lineage>
</organism>
<dbReference type="InParanoid" id="F4WX32"/>
<dbReference type="EMBL" id="GL888417">
    <property type="protein sequence ID" value="EGI61275.1"/>
    <property type="molecule type" value="Genomic_DNA"/>
</dbReference>
<evidence type="ECO:0000313" key="1">
    <source>
        <dbReference type="EMBL" id="EGI61275.1"/>
    </source>
</evidence>
<accession>F4WX32</accession>
<dbReference type="AlphaFoldDB" id="F4WX32"/>
<name>F4WX32_ACREC</name>